<dbReference type="InterPro" id="IPR011766">
    <property type="entry name" value="TPP_enzyme_TPP-bd"/>
</dbReference>
<dbReference type="AlphaFoldDB" id="A0A937X8R5"/>
<dbReference type="Proteomes" id="UP000703893">
    <property type="component" value="Unassembled WGS sequence"/>
</dbReference>
<sequence length="518" mass="57432">ERPADHELFRKSVLHFVMGLGGEDESDTAKRFAEHGGVSDREVVGALMAVLEQEAFNHKSLQPIDGRLANGMCVMAMAAHTGCNTVYGSTPPNNPHPYPWMNSLFQDGVTVGWLMSESFMIDHARRSVIPERLVDALLERDGETVTPEEYFDFAHFSDALMTDQEIVELPKVWVVGGDGGIGDIGYQNTSKVVLQNRPNVKILMLDTQVYSNTGGQNSDSTPMLGGSDMNRYGNATQGKANEKKTVAETFLAGHGSPFVAQISIANAPKFYRSILDALEYRGTAFIQCFTTCQPEHGVADDMALIQAQRVRDSRGAPEFVFNPRLGETYQEAIDLKGNPSIERDWYQAKFKATGEFYRYTVAHWCATEARFKDHFRKLNPEGAEKLISLDEMLARLSQNDVVYRRYLVPGHRAYVPDFGVYIRVQSPSGGVDFRAISRQLVLFCVERRKAWRLLQSKAGIKNQEYAAQRALLADVDAGRIGLEEFLAGAGAMLAERLKGPEAPAQNTAMGDSTTLVAR</sequence>
<dbReference type="SUPFAM" id="SSF52518">
    <property type="entry name" value="Thiamin diphosphate-binding fold (THDP-binding)"/>
    <property type="match status" value="1"/>
</dbReference>
<dbReference type="GO" id="GO:0030976">
    <property type="term" value="F:thiamine pyrophosphate binding"/>
    <property type="evidence" value="ECO:0007669"/>
    <property type="project" value="InterPro"/>
</dbReference>
<gene>
    <name evidence="2" type="ORF">FJZ00_13805</name>
</gene>
<comment type="caution">
    <text evidence="2">The sequence shown here is derived from an EMBL/GenBank/DDBJ whole genome shotgun (WGS) entry which is preliminary data.</text>
</comment>
<organism evidence="2 3">
    <name type="scientific">Candidatus Tanganyikabacteria bacterium</name>
    <dbReference type="NCBI Taxonomy" id="2961651"/>
    <lineage>
        <taxon>Bacteria</taxon>
        <taxon>Bacillati</taxon>
        <taxon>Candidatus Sericytochromatia</taxon>
        <taxon>Candidatus Tanganyikabacteria</taxon>
    </lineage>
</organism>
<protein>
    <submittedName>
        <fullName evidence="2">Oxidoreductase</fullName>
    </submittedName>
</protein>
<dbReference type="PANTHER" id="PTHR32154:SF0">
    <property type="entry name" value="PYRUVATE-FLAVODOXIN OXIDOREDUCTASE-RELATED"/>
    <property type="match status" value="1"/>
</dbReference>
<dbReference type="EMBL" id="VGJX01000920">
    <property type="protein sequence ID" value="MBM3276224.1"/>
    <property type="molecule type" value="Genomic_DNA"/>
</dbReference>
<dbReference type="InterPro" id="IPR050722">
    <property type="entry name" value="Pyruvate:ferred/Flavod_OxRd"/>
</dbReference>
<dbReference type="GO" id="GO:0003824">
    <property type="term" value="F:catalytic activity"/>
    <property type="evidence" value="ECO:0007669"/>
    <property type="project" value="InterPro"/>
</dbReference>
<evidence type="ECO:0000313" key="2">
    <source>
        <dbReference type="EMBL" id="MBM3276224.1"/>
    </source>
</evidence>
<dbReference type="Pfam" id="PF02775">
    <property type="entry name" value="TPP_enzyme_C"/>
    <property type="match status" value="1"/>
</dbReference>
<dbReference type="PANTHER" id="PTHR32154">
    <property type="entry name" value="PYRUVATE-FLAVODOXIN OXIDOREDUCTASE-RELATED"/>
    <property type="match status" value="1"/>
</dbReference>
<accession>A0A937X8R5</accession>
<proteinExistence type="predicted"/>
<dbReference type="GO" id="GO:0006979">
    <property type="term" value="P:response to oxidative stress"/>
    <property type="evidence" value="ECO:0007669"/>
    <property type="project" value="TreeGrafter"/>
</dbReference>
<dbReference type="Gene3D" id="3.40.50.970">
    <property type="match status" value="1"/>
</dbReference>
<dbReference type="InterPro" id="IPR029061">
    <property type="entry name" value="THDP-binding"/>
</dbReference>
<name>A0A937X8R5_9BACT</name>
<reference evidence="2 3" key="1">
    <citation type="submission" date="2019-03" db="EMBL/GenBank/DDBJ databases">
        <title>Lake Tanganyika Metagenome-Assembled Genomes (MAGs).</title>
        <authorList>
            <person name="Tran P."/>
        </authorList>
    </citation>
    <scope>NUCLEOTIDE SEQUENCE [LARGE SCALE GENOMIC DNA]</scope>
    <source>
        <strain evidence="2">K_DeepCast_65m_m2_236</strain>
    </source>
</reference>
<evidence type="ECO:0000259" key="1">
    <source>
        <dbReference type="Pfam" id="PF02775"/>
    </source>
</evidence>
<evidence type="ECO:0000313" key="3">
    <source>
        <dbReference type="Proteomes" id="UP000703893"/>
    </source>
</evidence>
<feature type="domain" description="Thiamine pyrophosphate enzyme TPP-binding" evidence="1">
    <location>
        <begin position="171"/>
        <end position="288"/>
    </location>
</feature>
<feature type="non-terminal residue" evidence="2">
    <location>
        <position position="1"/>
    </location>
</feature>